<dbReference type="Pfam" id="PF00188">
    <property type="entry name" value="CAP"/>
    <property type="match status" value="1"/>
</dbReference>
<evidence type="ECO:0000259" key="3">
    <source>
        <dbReference type="SMART" id="SM00198"/>
    </source>
</evidence>
<reference evidence="4" key="2">
    <citation type="submission" date="2015-06" db="UniProtKB">
        <authorList>
            <consortium name="EnsemblMetazoa"/>
        </authorList>
    </citation>
    <scope>IDENTIFICATION</scope>
</reference>
<dbReference type="OMA" id="CTNSCEF"/>
<dbReference type="AlphaFoldDB" id="T1H5I9"/>
<dbReference type="InterPro" id="IPR035940">
    <property type="entry name" value="CAP_sf"/>
</dbReference>
<protein>
    <recommendedName>
        <fullName evidence="3">SCP domain-containing protein</fullName>
    </recommendedName>
</protein>
<keyword evidence="2" id="KW-0964">Secreted</keyword>
<evidence type="ECO:0000313" key="4">
    <source>
        <dbReference type="EnsemblMetazoa" id="MESCA011567-PA"/>
    </source>
</evidence>
<sequence>PQFYGDSISDRVLLPSLKRVQQRIVTLHDYFRNKVSPPAPICLKWHKGAAKTAQKWAQQCTFLTHDSHNGRYVHNFGSCGQNIFVSTHKVPWQFVLNSWYIERQNFTYGSRRNSLKAVGHYTQMVWASTHKVGCGIAKCMRGPDGRPFYNYVCNYCPIGNYKDRFYKPYEVGNQCGACRGSCKSNRLK</sequence>
<dbReference type="PROSITE" id="PS01009">
    <property type="entry name" value="CRISP_1"/>
    <property type="match status" value="1"/>
</dbReference>
<evidence type="ECO:0000256" key="1">
    <source>
        <dbReference type="ARBA" id="ARBA00004613"/>
    </source>
</evidence>
<dbReference type="SUPFAM" id="SSF55797">
    <property type="entry name" value="PR-1-like"/>
    <property type="match status" value="1"/>
</dbReference>
<dbReference type="Gene3D" id="3.40.33.10">
    <property type="entry name" value="CAP"/>
    <property type="match status" value="1"/>
</dbReference>
<keyword evidence="5" id="KW-1185">Reference proteome</keyword>
<dbReference type="HOGENOM" id="CLU_035730_2_3_1"/>
<dbReference type="PRINTS" id="PR00837">
    <property type="entry name" value="V5TPXLIKE"/>
</dbReference>
<evidence type="ECO:0000313" key="5">
    <source>
        <dbReference type="Proteomes" id="UP000015102"/>
    </source>
</evidence>
<dbReference type="PANTHER" id="PTHR10334">
    <property type="entry name" value="CYSTEINE-RICH SECRETORY PROTEIN-RELATED"/>
    <property type="match status" value="1"/>
</dbReference>
<name>T1H5I9_MEGSC</name>
<dbReference type="InterPro" id="IPR001283">
    <property type="entry name" value="CRISP-related"/>
</dbReference>
<reference evidence="5" key="1">
    <citation type="submission" date="2013-02" db="EMBL/GenBank/DDBJ databases">
        <authorList>
            <person name="Hughes D."/>
        </authorList>
    </citation>
    <scope>NUCLEOTIDE SEQUENCE</scope>
    <source>
        <strain>Durham</strain>
        <strain evidence="5">NC isolate 2 -- Noor lab</strain>
    </source>
</reference>
<accession>T1H5I9</accession>
<proteinExistence type="predicted"/>
<dbReference type="PRINTS" id="PR00838">
    <property type="entry name" value="V5ALLERGEN"/>
</dbReference>
<dbReference type="EMBL" id="CAQQ02387918">
    <property type="status" value="NOT_ANNOTATED_CDS"/>
    <property type="molecule type" value="Genomic_DNA"/>
</dbReference>
<dbReference type="EMBL" id="CAQQ02387919">
    <property type="status" value="NOT_ANNOTATED_CDS"/>
    <property type="molecule type" value="Genomic_DNA"/>
</dbReference>
<dbReference type="InterPro" id="IPR014044">
    <property type="entry name" value="CAP_dom"/>
</dbReference>
<dbReference type="STRING" id="36166.T1H5I9"/>
<dbReference type="EnsemblMetazoa" id="MESCA011567-RA">
    <property type="protein sequence ID" value="MESCA011567-PA"/>
    <property type="gene ID" value="MESCA011567"/>
</dbReference>
<feature type="domain" description="SCP" evidence="3">
    <location>
        <begin position="19"/>
        <end position="163"/>
    </location>
</feature>
<dbReference type="InterPro" id="IPR018244">
    <property type="entry name" value="Allrgn_V5/Tpx1_CS"/>
</dbReference>
<organism evidence="4 5">
    <name type="scientific">Megaselia scalaris</name>
    <name type="common">Humpbacked fly</name>
    <name type="synonym">Phora scalaris</name>
    <dbReference type="NCBI Taxonomy" id="36166"/>
    <lineage>
        <taxon>Eukaryota</taxon>
        <taxon>Metazoa</taxon>
        <taxon>Ecdysozoa</taxon>
        <taxon>Arthropoda</taxon>
        <taxon>Hexapoda</taxon>
        <taxon>Insecta</taxon>
        <taxon>Pterygota</taxon>
        <taxon>Neoptera</taxon>
        <taxon>Endopterygota</taxon>
        <taxon>Diptera</taxon>
        <taxon>Brachycera</taxon>
        <taxon>Muscomorpha</taxon>
        <taxon>Platypezoidea</taxon>
        <taxon>Phoridae</taxon>
        <taxon>Megaseliini</taxon>
        <taxon>Megaselia</taxon>
    </lineage>
</organism>
<dbReference type="GO" id="GO:0005576">
    <property type="term" value="C:extracellular region"/>
    <property type="evidence" value="ECO:0007669"/>
    <property type="project" value="UniProtKB-SubCell"/>
</dbReference>
<evidence type="ECO:0000256" key="2">
    <source>
        <dbReference type="ARBA" id="ARBA00022525"/>
    </source>
</evidence>
<dbReference type="Proteomes" id="UP000015102">
    <property type="component" value="Unassembled WGS sequence"/>
</dbReference>
<comment type="subcellular location">
    <subcellularLocation>
        <location evidence="1">Secreted</location>
    </subcellularLocation>
</comment>
<dbReference type="SMART" id="SM00198">
    <property type="entry name" value="SCP"/>
    <property type="match status" value="1"/>
</dbReference>
<dbReference type="InterPro" id="IPR002413">
    <property type="entry name" value="V5_allergen-like"/>
</dbReference>